<reference evidence="4 5" key="1">
    <citation type="submission" date="2015-09" db="EMBL/GenBank/DDBJ databases">
        <title>A metagenomics-based metabolic model of nitrate-dependent anaerobic oxidation of methane by Methanoperedens-like archaea.</title>
        <authorList>
            <person name="Arshad A."/>
            <person name="Speth D.R."/>
            <person name="De Graaf R.M."/>
            <person name="Op Den Camp H.J."/>
            <person name="Jetten M.S."/>
            <person name="Welte C.U."/>
        </authorList>
    </citation>
    <scope>NUCLEOTIDE SEQUENCE [LARGE SCALE GENOMIC DNA]</scope>
</reference>
<evidence type="ECO:0000256" key="3">
    <source>
        <dbReference type="SAM" id="Phobius"/>
    </source>
</evidence>
<sequence length="390" mass="43455">MKNITKIIISTFLVILLANGALGFPGMGGNSNATNSSTTNTTDIPQDTQNISQIDLTNTTESDQDIIMVQHLIEVDDSARLKAENKLFIRETLIFRNIGTKDFYGDLRTWVPDGSEDVIVARSEMMTGGGNVPIDFSQNENIVSWKDYVEQNSSLPFLYVLEYTVQQKAGASSSEIYSKKLAVPALTSYRYVENPNIGAALVVKITKPEGNAVQFTDENGDKMAATDVDEKAGIFRFSSPEFKEINVEISSSPLPASASQSYVPYIVIGILIILALLYPYIKKKLKSEDGKGKGKVTSENSEKNRTKATKINKREEIEKPSEAHSVVSSGKYDGKKVNELLDIKKQLLSSIKDLEQKYESGDLLDEDYEDRRRSYQDDIKEIEEKLRQMG</sequence>
<keyword evidence="3" id="KW-0812">Transmembrane</keyword>
<feature type="transmembrane region" description="Helical" evidence="3">
    <location>
        <begin position="262"/>
        <end position="281"/>
    </location>
</feature>
<proteinExistence type="predicted"/>
<feature type="compositionally biased region" description="Basic and acidic residues" evidence="2">
    <location>
        <begin position="312"/>
        <end position="322"/>
    </location>
</feature>
<accession>A0A0P8CDH6</accession>
<comment type="caution">
    <text evidence="4">The sequence shown here is derived from an EMBL/GenBank/DDBJ whole genome shotgun (WGS) entry which is preliminary data.</text>
</comment>
<feature type="coiled-coil region" evidence="1">
    <location>
        <begin position="337"/>
        <end position="385"/>
    </location>
</feature>
<dbReference type="Proteomes" id="UP000050360">
    <property type="component" value="Unassembled WGS sequence"/>
</dbReference>
<evidence type="ECO:0000256" key="1">
    <source>
        <dbReference type="SAM" id="Coils"/>
    </source>
</evidence>
<evidence type="ECO:0000256" key="2">
    <source>
        <dbReference type="SAM" id="MobiDB-lite"/>
    </source>
</evidence>
<evidence type="ECO:0000313" key="4">
    <source>
        <dbReference type="EMBL" id="KPQ45069.1"/>
    </source>
</evidence>
<feature type="region of interest" description="Disordered" evidence="2">
    <location>
        <begin position="288"/>
        <end position="330"/>
    </location>
</feature>
<keyword evidence="1" id="KW-0175">Coiled coil</keyword>
<dbReference type="AlphaFoldDB" id="A0A0P8CDH6"/>
<organism evidence="4 5">
    <name type="scientific">Candidatus Methanoperedens nitratireducens</name>
    <dbReference type="NCBI Taxonomy" id="1392998"/>
    <lineage>
        <taxon>Archaea</taxon>
        <taxon>Methanobacteriati</taxon>
        <taxon>Methanobacteriota</taxon>
        <taxon>Stenosarchaea group</taxon>
        <taxon>Methanomicrobia</taxon>
        <taxon>Methanosarcinales</taxon>
        <taxon>ANME-2 cluster</taxon>
        <taxon>Candidatus Methanoperedentaceae</taxon>
        <taxon>Candidatus Methanoperedens</taxon>
    </lineage>
</organism>
<dbReference type="EMBL" id="LKCM01000027">
    <property type="protein sequence ID" value="KPQ45069.1"/>
    <property type="molecule type" value="Genomic_DNA"/>
</dbReference>
<name>A0A0P8CDH6_9EURY</name>
<evidence type="ECO:0000313" key="5">
    <source>
        <dbReference type="Proteomes" id="UP000050360"/>
    </source>
</evidence>
<gene>
    <name evidence="4" type="ORF">MPEBLZ_00331</name>
</gene>
<protein>
    <submittedName>
        <fullName evidence="4">Uncharacterized protein</fullName>
    </submittedName>
</protein>
<keyword evidence="3" id="KW-1133">Transmembrane helix</keyword>
<keyword evidence="3" id="KW-0472">Membrane</keyword>